<protein>
    <submittedName>
        <fullName evidence="3">Metallophosphoesterase</fullName>
    </submittedName>
</protein>
<keyword evidence="1" id="KW-0812">Transmembrane</keyword>
<dbReference type="InterPro" id="IPR051693">
    <property type="entry name" value="UPF0046_metallophosphoest"/>
</dbReference>
<dbReference type="EMBL" id="PDSK01000097">
    <property type="protein sequence ID" value="PIE33531.1"/>
    <property type="molecule type" value="Genomic_DNA"/>
</dbReference>
<feature type="transmembrane region" description="Helical" evidence="1">
    <location>
        <begin position="37"/>
        <end position="55"/>
    </location>
</feature>
<dbReference type="AlphaFoldDB" id="A0A2G6KCZ2"/>
<accession>A0A2G6KCZ2</accession>
<feature type="domain" description="Calcineurin-like phosphoesterase" evidence="2">
    <location>
        <begin position="1"/>
        <end position="181"/>
    </location>
</feature>
<gene>
    <name evidence="3" type="ORF">CSA56_11435</name>
</gene>
<dbReference type="GO" id="GO:0016787">
    <property type="term" value="F:hydrolase activity"/>
    <property type="evidence" value="ECO:0007669"/>
    <property type="project" value="InterPro"/>
</dbReference>
<comment type="caution">
    <text evidence="3">The sequence shown here is derived from an EMBL/GenBank/DDBJ whole genome shotgun (WGS) entry which is preliminary data.</text>
</comment>
<evidence type="ECO:0000313" key="4">
    <source>
        <dbReference type="Proteomes" id="UP000230821"/>
    </source>
</evidence>
<evidence type="ECO:0000259" key="2">
    <source>
        <dbReference type="Pfam" id="PF00149"/>
    </source>
</evidence>
<dbReference type="InterPro" id="IPR004843">
    <property type="entry name" value="Calcineurin-like_PHP"/>
</dbReference>
<dbReference type="SUPFAM" id="SSF56300">
    <property type="entry name" value="Metallo-dependent phosphatases"/>
    <property type="match status" value="1"/>
</dbReference>
<dbReference type="PANTHER" id="PTHR12905">
    <property type="entry name" value="METALLOPHOSPHOESTERASE"/>
    <property type="match status" value="1"/>
</dbReference>
<keyword evidence="1" id="KW-0472">Membrane</keyword>
<evidence type="ECO:0000313" key="3">
    <source>
        <dbReference type="EMBL" id="PIE33531.1"/>
    </source>
</evidence>
<dbReference type="Pfam" id="PF00149">
    <property type="entry name" value="Metallophos"/>
    <property type="match status" value="1"/>
</dbReference>
<name>A0A2G6KCZ2_9BACT</name>
<dbReference type="InterPro" id="IPR029052">
    <property type="entry name" value="Metallo-depent_PP-like"/>
</dbReference>
<organism evidence="3 4">
    <name type="scientific">candidate division KSB3 bacterium</name>
    <dbReference type="NCBI Taxonomy" id="2044937"/>
    <lineage>
        <taxon>Bacteria</taxon>
        <taxon>candidate division KSB3</taxon>
    </lineage>
</organism>
<reference evidence="3 4" key="1">
    <citation type="submission" date="2017-10" db="EMBL/GenBank/DDBJ databases">
        <title>Novel microbial diversity and functional potential in the marine mammal oral microbiome.</title>
        <authorList>
            <person name="Dudek N.K."/>
            <person name="Sun C.L."/>
            <person name="Burstein D."/>
            <person name="Kantor R.S."/>
            <person name="Aliaga Goltsman D.S."/>
            <person name="Bik E.M."/>
            <person name="Thomas B.C."/>
            <person name="Banfield J.F."/>
            <person name="Relman D.A."/>
        </authorList>
    </citation>
    <scope>NUCLEOTIDE SEQUENCE [LARGE SCALE GENOMIC DNA]</scope>
    <source>
        <strain evidence="3">DOLJORAL78_47_16</strain>
    </source>
</reference>
<dbReference type="Proteomes" id="UP000230821">
    <property type="component" value="Unassembled WGS sequence"/>
</dbReference>
<evidence type="ECO:0000256" key="1">
    <source>
        <dbReference type="SAM" id="Phobius"/>
    </source>
</evidence>
<keyword evidence="1" id="KW-1133">Transmembrane helix</keyword>
<sequence>MKILTVSDTVERRVYSIKAKEYFPDIDLILSCGDLPIYYLEFLVTMFNVPLYYVFGNHHTKPMITAHGEEVKAPGGCINIDNRIVEYHGLLIAGFEGCMRYNNGDRQYTEFQMWYKIQRLKPLFWKNKLFRKHAVDIVITHAPPFGIHDKPDLCHRGFKGFRNLIDKYQPHYFIHGHTHRYSLKDAWKTQYRNTTVINTCGYRVLEI</sequence>
<dbReference type="Gene3D" id="3.60.21.10">
    <property type="match status" value="1"/>
</dbReference>
<proteinExistence type="predicted"/>
<dbReference type="PANTHER" id="PTHR12905:SF0">
    <property type="entry name" value="CALCINEURIN-LIKE PHOSPHOESTERASE DOMAIN-CONTAINING PROTEIN"/>
    <property type="match status" value="1"/>
</dbReference>